<dbReference type="Proteomes" id="UP000763802">
    <property type="component" value="Unassembled WGS sequence"/>
</dbReference>
<organism evidence="1 2">
    <name type="scientific">Falsiruegeria litorea</name>
    <dbReference type="NCBI Taxonomy" id="1280831"/>
    <lineage>
        <taxon>Bacteria</taxon>
        <taxon>Pseudomonadati</taxon>
        <taxon>Pseudomonadota</taxon>
        <taxon>Alphaproteobacteria</taxon>
        <taxon>Rhodobacterales</taxon>
        <taxon>Roseobacteraceae</taxon>
        <taxon>Falsiruegeria</taxon>
    </lineage>
</organism>
<comment type="caution">
    <text evidence="1">The sequence shown here is derived from an EMBL/GenBank/DDBJ whole genome shotgun (WGS) entry which is preliminary data.</text>
</comment>
<sequence>MADETTAAIQALIKQVGALTETVVKQNTQIDDQNTRLDKLHEFNGRVLDQKKDLERKASSQPTPEKIAEMANAGLVPGDDGNWYMRGTKPTHSLTREEARDPVKYRAAKAAAEKAGATLTIVDPTADDDTHRRSSRTTTDTSLNTSLIRDDDQKIAYMRRDVMGSDTRQYRQLRADGFNVQSWDNADDLPQHMRTKLALMEKANAPD</sequence>
<protein>
    <submittedName>
        <fullName evidence="1">Uncharacterized protein</fullName>
    </submittedName>
</protein>
<dbReference type="EMBL" id="JAHHDY010000026">
    <property type="protein sequence ID" value="MBT3143478.1"/>
    <property type="molecule type" value="Genomic_DNA"/>
</dbReference>
<gene>
    <name evidence="1" type="ORF">KL867_20680</name>
</gene>
<proteinExistence type="predicted"/>
<name>A0ABS5WWG2_9RHOB</name>
<keyword evidence="2" id="KW-1185">Reference proteome</keyword>
<dbReference type="RefSeq" id="WP_215194299.1">
    <property type="nucleotide sequence ID" value="NZ_JAHHDY010000026.1"/>
</dbReference>
<evidence type="ECO:0000313" key="2">
    <source>
        <dbReference type="Proteomes" id="UP000763802"/>
    </source>
</evidence>
<accession>A0ABS5WWG2</accession>
<reference evidence="1 2" key="1">
    <citation type="submission" date="2021-05" db="EMBL/GenBank/DDBJ databases">
        <title>Draft genomes of marine bacteria isolated from model chitin particles.</title>
        <authorList>
            <person name="Datta M.S."/>
            <person name="Schwartzman J.A."/>
            <person name="Cordero O."/>
        </authorList>
    </citation>
    <scope>NUCLEOTIDE SEQUENCE [LARGE SCALE GENOMIC DNA]</scope>
    <source>
        <strain evidence="1 2">4E07</strain>
    </source>
</reference>
<evidence type="ECO:0000313" key="1">
    <source>
        <dbReference type="EMBL" id="MBT3143478.1"/>
    </source>
</evidence>